<proteinExistence type="predicted"/>
<protein>
    <submittedName>
        <fullName evidence="1">18611_t:CDS:1</fullName>
    </submittedName>
</protein>
<gene>
    <name evidence="1" type="ORF">GMARGA_LOCUS38548</name>
</gene>
<accession>A0ABN7X3Q6</accession>
<comment type="caution">
    <text evidence="1">The sequence shown here is derived from an EMBL/GenBank/DDBJ whole genome shotgun (WGS) entry which is preliminary data.</text>
</comment>
<feature type="non-terminal residue" evidence="1">
    <location>
        <position position="48"/>
    </location>
</feature>
<name>A0ABN7X3Q6_GIGMA</name>
<dbReference type="Proteomes" id="UP000789901">
    <property type="component" value="Unassembled WGS sequence"/>
</dbReference>
<reference evidence="1 2" key="1">
    <citation type="submission" date="2021-06" db="EMBL/GenBank/DDBJ databases">
        <authorList>
            <person name="Kallberg Y."/>
            <person name="Tangrot J."/>
            <person name="Rosling A."/>
        </authorList>
    </citation>
    <scope>NUCLEOTIDE SEQUENCE [LARGE SCALE GENOMIC DNA]</scope>
    <source>
        <strain evidence="1 2">120-4 pot B 10/14</strain>
    </source>
</reference>
<evidence type="ECO:0000313" key="2">
    <source>
        <dbReference type="Proteomes" id="UP000789901"/>
    </source>
</evidence>
<keyword evidence="2" id="KW-1185">Reference proteome</keyword>
<sequence length="48" mass="5509">GDLLYVFIITTPNRHEYLYALANYSGEHQTGNFIVNKISDIIENIKPI</sequence>
<dbReference type="EMBL" id="CAJVQB010086655">
    <property type="protein sequence ID" value="CAG8847210.1"/>
    <property type="molecule type" value="Genomic_DNA"/>
</dbReference>
<evidence type="ECO:0000313" key="1">
    <source>
        <dbReference type="EMBL" id="CAG8847210.1"/>
    </source>
</evidence>
<organism evidence="1 2">
    <name type="scientific">Gigaspora margarita</name>
    <dbReference type="NCBI Taxonomy" id="4874"/>
    <lineage>
        <taxon>Eukaryota</taxon>
        <taxon>Fungi</taxon>
        <taxon>Fungi incertae sedis</taxon>
        <taxon>Mucoromycota</taxon>
        <taxon>Glomeromycotina</taxon>
        <taxon>Glomeromycetes</taxon>
        <taxon>Diversisporales</taxon>
        <taxon>Gigasporaceae</taxon>
        <taxon>Gigaspora</taxon>
    </lineage>
</organism>
<feature type="non-terminal residue" evidence="1">
    <location>
        <position position="1"/>
    </location>
</feature>